<feature type="region of interest" description="Disordered" evidence="7">
    <location>
        <begin position="169"/>
        <end position="193"/>
    </location>
</feature>
<keyword evidence="4" id="KW-0379">Hydroxylation</keyword>
<evidence type="ECO:0000256" key="2">
    <source>
        <dbReference type="ARBA" id="ARBA00022980"/>
    </source>
</evidence>
<feature type="compositionally biased region" description="Basic and acidic residues" evidence="7">
    <location>
        <begin position="181"/>
        <end position="193"/>
    </location>
</feature>
<keyword evidence="9" id="KW-1185">Reference proteome</keyword>
<dbReference type="PANTHER" id="PTHR11721">
    <property type="entry name" value="60S RIBOSOMAL PROTEIN L27A"/>
    <property type="match status" value="1"/>
</dbReference>
<dbReference type="AlphaFoldDB" id="L5LMR1"/>
<reference evidence="9" key="1">
    <citation type="journal article" date="2013" name="Science">
        <title>Comparative analysis of bat genomes provides insight into the evolution of flight and immunity.</title>
        <authorList>
            <person name="Zhang G."/>
            <person name="Cowled C."/>
            <person name="Shi Z."/>
            <person name="Huang Z."/>
            <person name="Bishop-Lilly K.A."/>
            <person name="Fang X."/>
            <person name="Wynne J.W."/>
            <person name="Xiong Z."/>
            <person name="Baker M.L."/>
            <person name="Zhao W."/>
            <person name="Tachedjian M."/>
            <person name="Zhu Y."/>
            <person name="Zhou P."/>
            <person name="Jiang X."/>
            <person name="Ng J."/>
            <person name="Yang L."/>
            <person name="Wu L."/>
            <person name="Xiao J."/>
            <person name="Feng Y."/>
            <person name="Chen Y."/>
            <person name="Sun X."/>
            <person name="Zhang Y."/>
            <person name="Marsh G.A."/>
            <person name="Crameri G."/>
            <person name="Broder C.C."/>
            <person name="Frey K.G."/>
            <person name="Wang L.F."/>
            <person name="Wang J."/>
        </authorList>
    </citation>
    <scope>NUCLEOTIDE SEQUENCE [LARGE SCALE GENOMIC DNA]</scope>
</reference>
<evidence type="ECO:0000256" key="5">
    <source>
        <dbReference type="ARBA" id="ARBA00035200"/>
    </source>
</evidence>
<organism evidence="8 9">
    <name type="scientific">Myotis davidii</name>
    <name type="common">David's myotis</name>
    <dbReference type="NCBI Taxonomy" id="225400"/>
    <lineage>
        <taxon>Eukaryota</taxon>
        <taxon>Metazoa</taxon>
        <taxon>Chordata</taxon>
        <taxon>Craniata</taxon>
        <taxon>Vertebrata</taxon>
        <taxon>Euteleostomi</taxon>
        <taxon>Mammalia</taxon>
        <taxon>Eutheria</taxon>
        <taxon>Laurasiatheria</taxon>
        <taxon>Chiroptera</taxon>
        <taxon>Yangochiroptera</taxon>
        <taxon>Vespertilionidae</taxon>
        <taxon>Myotis</taxon>
    </lineage>
</organism>
<dbReference type="Gene3D" id="3.100.10.10">
    <property type="match status" value="1"/>
</dbReference>
<evidence type="ECO:0000256" key="7">
    <source>
        <dbReference type="SAM" id="MobiDB-lite"/>
    </source>
</evidence>
<dbReference type="InterPro" id="IPR036227">
    <property type="entry name" value="Ribosomal_uL15/eL18_sf"/>
</dbReference>
<protein>
    <recommendedName>
        <fullName evidence="5">Large ribosomal subunit protein uL15</fullName>
    </recommendedName>
    <alternativeName>
        <fullName evidence="6">60S ribosomal protein L27a</fullName>
    </alternativeName>
</protein>
<evidence type="ECO:0000313" key="8">
    <source>
        <dbReference type="EMBL" id="ELK27310.1"/>
    </source>
</evidence>
<evidence type="ECO:0000256" key="6">
    <source>
        <dbReference type="ARBA" id="ARBA00035527"/>
    </source>
</evidence>
<comment type="similarity">
    <text evidence="1">Belongs to the universal ribosomal protein uL15 family.</text>
</comment>
<evidence type="ECO:0000256" key="1">
    <source>
        <dbReference type="ARBA" id="ARBA00007320"/>
    </source>
</evidence>
<dbReference type="GO" id="GO:0003735">
    <property type="term" value="F:structural constituent of ribosome"/>
    <property type="evidence" value="ECO:0007669"/>
    <property type="project" value="TreeGrafter"/>
</dbReference>
<name>L5LMR1_MYODS</name>
<proteinExistence type="inferred from homology"/>
<dbReference type="PANTHER" id="PTHR11721:SF3">
    <property type="entry name" value="LARGE RIBOSOMAL SUBUNIT PROTEIN UL15"/>
    <property type="match status" value="1"/>
</dbReference>
<sequence length="193" mass="21373">MPSRLGRTQKLWGHMSHSHGCIGKHRKHAGLGGGGWVISCSNAGGMHHHRINFDKYHPGYFGKVGMRHYHLKRNQSFCPTVNRDKLWSLVSEQAQGRRSDLNQLQSFLLPLLPVFGSVPEVWATQQVAAPLGTVADSEAGMWTALAHQEFHLLSHLEDVKKNCEAGIAVGSHKGNQPSDEPYGHSEERQKTSG</sequence>
<keyword evidence="2 8" id="KW-0689">Ribosomal protein</keyword>
<gene>
    <name evidence="8" type="ORF">MDA_GLEAN10023952</name>
</gene>
<keyword evidence="3" id="KW-0687">Ribonucleoprotein</keyword>
<dbReference type="SUPFAM" id="SSF52080">
    <property type="entry name" value="Ribosomal proteins L15p and L18e"/>
    <property type="match status" value="1"/>
</dbReference>
<dbReference type="GO" id="GO:0022625">
    <property type="term" value="C:cytosolic large ribosomal subunit"/>
    <property type="evidence" value="ECO:0007669"/>
    <property type="project" value="TreeGrafter"/>
</dbReference>
<evidence type="ECO:0000256" key="4">
    <source>
        <dbReference type="ARBA" id="ARBA00023278"/>
    </source>
</evidence>
<dbReference type="Proteomes" id="UP000010556">
    <property type="component" value="Unassembled WGS sequence"/>
</dbReference>
<dbReference type="EMBL" id="KB110335">
    <property type="protein sequence ID" value="ELK27310.1"/>
    <property type="molecule type" value="Genomic_DNA"/>
</dbReference>
<accession>L5LMR1</accession>
<evidence type="ECO:0000256" key="3">
    <source>
        <dbReference type="ARBA" id="ARBA00023274"/>
    </source>
</evidence>
<evidence type="ECO:0000313" key="9">
    <source>
        <dbReference type="Proteomes" id="UP000010556"/>
    </source>
</evidence>